<dbReference type="KEGG" id="acht:bsdcttw_42200"/>
<evidence type="ECO:0000313" key="2">
    <source>
        <dbReference type="Proteomes" id="UP000515703"/>
    </source>
</evidence>
<proteinExistence type="predicted"/>
<dbReference type="AlphaFoldDB" id="A0A7M3S9B2"/>
<reference evidence="1 2" key="1">
    <citation type="submission" date="2020-08" db="EMBL/GenBank/DDBJ databases">
        <title>Draft genome sequencing of an Anaerocolumna strain isolated from anoxic soil subjected to BSD treatment.</title>
        <authorList>
            <person name="Uek A."/>
            <person name="Tonouchi A."/>
        </authorList>
    </citation>
    <scope>NUCLEOTIDE SEQUENCE [LARGE SCALE GENOMIC DNA]</scope>
    <source>
        <strain evidence="1 2">CTTW</strain>
    </source>
</reference>
<name>A0A7M3S9B2_9FIRM</name>
<keyword evidence="2" id="KW-1185">Reference proteome</keyword>
<reference evidence="1 2" key="2">
    <citation type="submission" date="2020-08" db="EMBL/GenBank/DDBJ databases">
        <authorList>
            <person name="Ueki A."/>
            <person name="Tonouchi A."/>
        </authorList>
    </citation>
    <scope>NUCLEOTIDE SEQUENCE [LARGE SCALE GENOMIC DNA]</scope>
    <source>
        <strain evidence="1 2">CTTW</strain>
    </source>
</reference>
<dbReference type="EMBL" id="AP023368">
    <property type="protein sequence ID" value="BCK01180.1"/>
    <property type="molecule type" value="Genomic_DNA"/>
</dbReference>
<dbReference type="Proteomes" id="UP000515703">
    <property type="component" value="Chromosome"/>
</dbReference>
<protein>
    <submittedName>
        <fullName evidence="1">Uncharacterized protein</fullName>
    </submittedName>
</protein>
<sequence length="59" mass="7029">MQDSFRADGFAREQKNQLSVLILTSERLKIPLDKIVWNAIMRFIKKKLFRKNSEETSKM</sequence>
<evidence type="ECO:0000313" key="1">
    <source>
        <dbReference type="EMBL" id="BCK01180.1"/>
    </source>
</evidence>
<accession>A0A7M3S9B2</accession>
<organism evidence="1 2">
    <name type="scientific">Anaerocolumna chitinilytica</name>
    <dbReference type="NCBI Taxonomy" id="1727145"/>
    <lineage>
        <taxon>Bacteria</taxon>
        <taxon>Bacillati</taxon>
        <taxon>Bacillota</taxon>
        <taxon>Clostridia</taxon>
        <taxon>Lachnospirales</taxon>
        <taxon>Lachnospiraceae</taxon>
        <taxon>Anaerocolumna</taxon>
    </lineage>
</organism>
<gene>
    <name evidence="1" type="ORF">bsdcttw_42200</name>
</gene>